<organism evidence="2 3">
    <name type="scientific">Anatilimnocola aggregata</name>
    <dbReference type="NCBI Taxonomy" id="2528021"/>
    <lineage>
        <taxon>Bacteria</taxon>
        <taxon>Pseudomonadati</taxon>
        <taxon>Planctomycetota</taxon>
        <taxon>Planctomycetia</taxon>
        <taxon>Pirellulales</taxon>
        <taxon>Pirellulaceae</taxon>
        <taxon>Anatilimnocola</taxon>
    </lineage>
</organism>
<dbReference type="AlphaFoldDB" id="A0A517Y3X6"/>
<protein>
    <recommendedName>
        <fullName evidence="4">DUF3150 domain-containing protein</fullName>
    </recommendedName>
</protein>
<evidence type="ECO:0000313" key="3">
    <source>
        <dbReference type="Proteomes" id="UP000315017"/>
    </source>
</evidence>
<dbReference type="Proteomes" id="UP000315017">
    <property type="component" value="Chromosome"/>
</dbReference>
<dbReference type="OrthoDB" id="247764at2"/>
<dbReference type="RefSeq" id="WP_145083040.1">
    <property type="nucleotide sequence ID" value="NZ_CP036274.1"/>
</dbReference>
<evidence type="ECO:0000256" key="1">
    <source>
        <dbReference type="SAM" id="Coils"/>
    </source>
</evidence>
<gene>
    <name evidence="2" type="ORF">ETAA8_00090</name>
</gene>
<reference evidence="2 3" key="1">
    <citation type="submission" date="2019-02" db="EMBL/GenBank/DDBJ databases">
        <title>Deep-cultivation of Planctomycetes and their phenomic and genomic characterization uncovers novel biology.</title>
        <authorList>
            <person name="Wiegand S."/>
            <person name="Jogler M."/>
            <person name="Boedeker C."/>
            <person name="Pinto D."/>
            <person name="Vollmers J."/>
            <person name="Rivas-Marin E."/>
            <person name="Kohn T."/>
            <person name="Peeters S.H."/>
            <person name="Heuer A."/>
            <person name="Rast P."/>
            <person name="Oberbeckmann S."/>
            <person name="Bunk B."/>
            <person name="Jeske O."/>
            <person name="Meyerdierks A."/>
            <person name="Storesund J.E."/>
            <person name="Kallscheuer N."/>
            <person name="Luecker S."/>
            <person name="Lage O.M."/>
            <person name="Pohl T."/>
            <person name="Merkel B.J."/>
            <person name="Hornburger P."/>
            <person name="Mueller R.-W."/>
            <person name="Bruemmer F."/>
            <person name="Labrenz M."/>
            <person name="Spormann A.M."/>
            <person name="Op den Camp H."/>
            <person name="Overmann J."/>
            <person name="Amann R."/>
            <person name="Jetten M.S.M."/>
            <person name="Mascher T."/>
            <person name="Medema M.H."/>
            <person name="Devos D.P."/>
            <person name="Kaster A.-K."/>
            <person name="Ovreas L."/>
            <person name="Rohde M."/>
            <person name="Galperin M.Y."/>
            <person name="Jogler C."/>
        </authorList>
    </citation>
    <scope>NUCLEOTIDE SEQUENCE [LARGE SCALE GENOMIC DNA]</scope>
    <source>
        <strain evidence="2 3">ETA_A8</strain>
    </source>
</reference>
<feature type="coiled-coil region" evidence="1">
    <location>
        <begin position="108"/>
        <end position="142"/>
    </location>
</feature>
<accession>A0A517Y3X6</accession>
<dbReference type="EMBL" id="CP036274">
    <property type="protein sequence ID" value="QDU24948.1"/>
    <property type="molecule type" value="Genomic_DNA"/>
</dbReference>
<keyword evidence="1" id="KW-0175">Coiled coil</keyword>
<evidence type="ECO:0008006" key="4">
    <source>
        <dbReference type="Google" id="ProtNLM"/>
    </source>
</evidence>
<evidence type="ECO:0000313" key="2">
    <source>
        <dbReference type="EMBL" id="QDU24948.1"/>
    </source>
</evidence>
<name>A0A517Y3X6_9BACT</name>
<proteinExistence type="predicted"/>
<sequence length="321" mass="36429">MISTTQDRPAARRTVDPAARLRNSMAAVRVSLSGLGTHKTLTPEQKSEAADPFDASGQFLAASKKLLDTKHPAFRAVTGVRGRIIQYWKGMTLPYPEPGVRLIRLDQIDAFNRRLSELRDELEEAVEQLDRHYAELQSAARTRLGRLFNAQDYPPSLRNLFAVDWDYPSVEPPSYLQQVNPELYEQECRRVAARFDEALQLTEQAFCDELSQLIVHLNDRLSGVTDGKPKVFRDSAVTNLVEFFARFRNLNVRSNEQLDELVSQAQQIVQGLQPQALRENRILRQTVAGELADLRTSLDTLLVDRPRRNIVRRAPALQEAA</sequence>
<keyword evidence="3" id="KW-1185">Reference proteome</keyword>
<dbReference type="KEGG" id="aagg:ETAA8_00090"/>